<evidence type="ECO:0000256" key="2">
    <source>
        <dbReference type="SAM" id="Phobius"/>
    </source>
</evidence>
<keyword evidence="2" id="KW-0812">Transmembrane</keyword>
<evidence type="ECO:0000256" key="1">
    <source>
        <dbReference type="SAM" id="MobiDB-lite"/>
    </source>
</evidence>
<dbReference type="OrthoDB" id="10385402at2759"/>
<proteinExistence type="predicted"/>
<protein>
    <submittedName>
        <fullName evidence="3">Uncharacterized protein</fullName>
    </submittedName>
</protein>
<keyword evidence="2" id="KW-1133">Transmembrane helix</keyword>
<dbReference type="Proteomes" id="UP001165085">
    <property type="component" value="Unassembled WGS sequence"/>
</dbReference>
<dbReference type="AlphaFoldDB" id="A0A9W7F2N7"/>
<feature type="compositionally biased region" description="Basic residues" evidence="1">
    <location>
        <begin position="17"/>
        <end position="27"/>
    </location>
</feature>
<dbReference type="EMBL" id="BRXY01000533">
    <property type="protein sequence ID" value="GMH98728.1"/>
    <property type="molecule type" value="Genomic_DNA"/>
</dbReference>
<feature type="region of interest" description="Disordered" evidence="1">
    <location>
        <begin position="1"/>
        <end position="32"/>
    </location>
</feature>
<feature type="transmembrane region" description="Helical" evidence="2">
    <location>
        <begin position="62"/>
        <end position="81"/>
    </location>
</feature>
<evidence type="ECO:0000313" key="4">
    <source>
        <dbReference type="Proteomes" id="UP001165085"/>
    </source>
</evidence>
<evidence type="ECO:0000313" key="3">
    <source>
        <dbReference type="EMBL" id="GMH98728.1"/>
    </source>
</evidence>
<reference evidence="4" key="1">
    <citation type="journal article" date="2023" name="Commun. Biol.">
        <title>Genome analysis of Parmales, the sister group of diatoms, reveals the evolutionary specialization of diatoms from phago-mixotrophs to photoautotrophs.</title>
        <authorList>
            <person name="Ban H."/>
            <person name="Sato S."/>
            <person name="Yoshikawa S."/>
            <person name="Yamada K."/>
            <person name="Nakamura Y."/>
            <person name="Ichinomiya M."/>
            <person name="Sato N."/>
            <person name="Blanc-Mathieu R."/>
            <person name="Endo H."/>
            <person name="Kuwata A."/>
            <person name="Ogata H."/>
        </authorList>
    </citation>
    <scope>NUCLEOTIDE SEQUENCE [LARGE SCALE GENOMIC DNA]</scope>
    <source>
        <strain evidence="4">NIES 3701</strain>
    </source>
</reference>
<sequence length="366" mass="40845">MNTSEPPVRRSYTVKSHGNKPKKKKNQAHQDTDHLSPAELLLHGVKTIFAVPYMSRHRNLHINLAIFLSFVNLVLHSLVLAHDLTIASLPYFTMSLTIRYNSFLVLQRDLTFGALRYLVGGDECEAATTVHDFTDPQCSLSVKGLSCKGFYVDENESHHLQSVCAVCAPSLSSSYRFFVIHASLHFFTLYLLFKRSDLRTDSPFVKQLTMLAALATALAASESAKYNDLCLHAAKSTTIDAFDDFDLTVEEGYCTEVTRLSMFYSYALFLGVMTTSSVSKKERKEAKAQIRGMAQLKKSGANLIDKVNSTDFSALARQKKEESLKFAKDLKAKSKTVYIDNKTANSRASAKFDTGPYKHDAVQAFS</sequence>
<organism evidence="3 4">
    <name type="scientific">Triparma strigata</name>
    <dbReference type="NCBI Taxonomy" id="1606541"/>
    <lineage>
        <taxon>Eukaryota</taxon>
        <taxon>Sar</taxon>
        <taxon>Stramenopiles</taxon>
        <taxon>Ochrophyta</taxon>
        <taxon>Bolidophyceae</taxon>
        <taxon>Parmales</taxon>
        <taxon>Triparmaceae</taxon>
        <taxon>Triparma</taxon>
    </lineage>
</organism>
<comment type="caution">
    <text evidence="3">The sequence shown here is derived from an EMBL/GenBank/DDBJ whole genome shotgun (WGS) entry which is preliminary data.</text>
</comment>
<keyword evidence="4" id="KW-1185">Reference proteome</keyword>
<accession>A0A9W7F2N7</accession>
<keyword evidence="2" id="KW-0472">Membrane</keyword>
<gene>
    <name evidence="3" type="ORF">TrST_g13625</name>
</gene>
<name>A0A9W7F2N7_9STRA</name>